<dbReference type="EMBL" id="JAUSVX010000020">
    <property type="protein sequence ID" value="MDQ0474101.1"/>
    <property type="molecule type" value="Genomic_DNA"/>
</dbReference>
<dbReference type="RefSeq" id="WP_307283156.1">
    <property type="nucleotide sequence ID" value="NZ_JAUSVX010000020.1"/>
</dbReference>
<dbReference type="Gene3D" id="3.90.25.10">
    <property type="entry name" value="UDP-galactose 4-epimerase, domain 1"/>
    <property type="match status" value="1"/>
</dbReference>
<gene>
    <name evidence="2" type="ORF">QO011_007140</name>
</gene>
<evidence type="ECO:0000259" key="1">
    <source>
        <dbReference type="Pfam" id="PF05368"/>
    </source>
</evidence>
<comment type="caution">
    <text evidence="2">The sequence shown here is derived from an EMBL/GenBank/DDBJ whole genome shotgun (WGS) entry which is preliminary data.</text>
</comment>
<dbReference type="InterPro" id="IPR008030">
    <property type="entry name" value="NmrA-like"/>
</dbReference>
<dbReference type="Proteomes" id="UP001242480">
    <property type="component" value="Unassembled WGS sequence"/>
</dbReference>
<organism evidence="2 3">
    <name type="scientific">Labrys wisconsinensis</name>
    <dbReference type="NCBI Taxonomy" id="425677"/>
    <lineage>
        <taxon>Bacteria</taxon>
        <taxon>Pseudomonadati</taxon>
        <taxon>Pseudomonadota</taxon>
        <taxon>Alphaproteobacteria</taxon>
        <taxon>Hyphomicrobiales</taxon>
        <taxon>Xanthobacteraceae</taxon>
        <taxon>Labrys</taxon>
    </lineage>
</organism>
<dbReference type="InterPro" id="IPR051604">
    <property type="entry name" value="Ergot_Alk_Oxidoreductase"/>
</dbReference>
<reference evidence="2 3" key="1">
    <citation type="submission" date="2023-07" db="EMBL/GenBank/DDBJ databases">
        <title>Genomic Encyclopedia of Type Strains, Phase IV (KMG-IV): sequencing the most valuable type-strain genomes for metagenomic binning, comparative biology and taxonomic classification.</title>
        <authorList>
            <person name="Goeker M."/>
        </authorList>
    </citation>
    <scope>NUCLEOTIDE SEQUENCE [LARGE SCALE GENOMIC DNA]</scope>
    <source>
        <strain evidence="2 3">DSM 19619</strain>
    </source>
</reference>
<dbReference type="SUPFAM" id="SSF51735">
    <property type="entry name" value="NAD(P)-binding Rossmann-fold domains"/>
    <property type="match status" value="1"/>
</dbReference>
<dbReference type="PANTHER" id="PTHR43162">
    <property type="match status" value="1"/>
</dbReference>
<dbReference type="PANTHER" id="PTHR43162:SF1">
    <property type="entry name" value="PRESTALK A DIFFERENTIATION PROTEIN A"/>
    <property type="match status" value="1"/>
</dbReference>
<sequence length="291" mass="30414">MLAILGATGKIGRSTIGELRRSGAPVRAIVRNSEAARDLQAVDCEIAVADIGDGAALRRAMQGATAVQVICPASGRAEDASTEMRAAIAAIVGALDAARPQSVLAISDYGAHLASGTGITLTFRHLEDELAKLGIPLTVLRSAEHMQNWGRLVKRAVQSGVLPSLHHPVTKRFPTVSAADVGLVAAEFLLSEEQMPLRIVHVEGPERYSTEDVAGILGELAGRRITAQELPRPAWVPALVGGGLSTGYAELVATMFDAHNAGRIDVEAGVGDTRSGKTQLRQVLAALMADG</sequence>
<evidence type="ECO:0000313" key="2">
    <source>
        <dbReference type="EMBL" id="MDQ0474101.1"/>
    </source>
</evidence>
<evidence type="ECO:0000313" key="3">
    <source>
        <dbReference type="Proteomes" id="UP001242480"/>
    </source>
</evidence>
<feature type="domain" description="NmrA-like" evidence="1">
    <location>
        <begin position="2"/>
        <end position="264"/>
    </location>
</feature>
<keyword evidence="3" id="KW-1185">Reference proteome</keyword>
<name>A0ABU0JIJ5_9HYPH</name>
<protein>
    <submittedName>
        <fullName evidence="2">Uncharacterized protein YbjT (DUF2867 family)</fullName>
    </submittedName>
</protein>
<proteinExistence type="predicted"/>
<dbReference type="InterPro" id="IPR036291">
    <property type="entry name" value="NAD(P)-bd_dom_sf"/>
</dbReference>
<dbReference type="Pfam" id="PF05368">
    <property type="entry name" value="NmrA"/>
    <property type="match status" value="1"/>
</dbReference>
<accession>A0ABU0JIJ5</accession>
<dbReference type="Gene3D" id="3.40.50.720">
    <property type="entry name" value="NAD(P)-binding Rossmann-like Domain"/>
    <property type="match status" value="1"/>
</dbReference>